<accession>A0A0P0Z4B4</accession>
<evidence type="ECO:0000256" key="4">
    <source>
        <dbReference type="PROSITE-ProRule" id="PRU00335"/>
    </source>
</evidence>
<evidence type="ECO:0000256" key="2">
    <source>
        <dbReference type="ARBA" id="ARBA00023125"/>
    </source>
</evidence>
<dbReference type="Pfam" id="PF00440">
    <property type="entry name" value="TetR_N"/>
    <property type="match status" value="1"/>
</dbReference>
<dbReference type="InterPro" id="IPR009057">
    <property type="entry name" value="Homeodomain-like_sf"/>
</dbReference>
<feature type="domain" description="HTH tetR-type" evidence="5">
    <location>
        <begin position="2"/>
        <end position="62"/>
    </location>
</feature>
<name>A0A0P0Z4B4_9HYPH</name>
<dbReference type="GO" id="GO:0003677">
    <property type="term" value="F:DNA binding"/>
    <property type="evidence" value="ECO:0007669"/>
    <property type="project" value="UniProtKB-UniRule"/>
</dbReference>
<dbReference type="PANTHER" id="PTHR47506:SF3">
    <property type="entry name" value="HTH-TYPE TRANSCRIPTIONAL REGULATOR LMRA"/>
    <property type="match status" value="1"/>
</dbReference>
<keyword evidence="2 4" id="KW-0238">DNA-binding</keyword>
<dbReference type="Pfam" id="PF16925">
    <property type="entry name" value="TetR_C_13"/>
    <property type="match status" value="1"/>
</dbReference>
<evidence type="ECO:0000256" key="3">
    <source>
        <dbReference type="ARBA" id="ARBA00023163"/>
    </source>
</evidence>
<dbReference type="SUPFAM" id="SSF46689">
    <property type="entry name" value="Homeodomain-like"/>
    <property type="match status" value="1"/>
</dbReference>
<dbReference type="Gene3D" id="1.10.357.10">
    <property type="entry name" value="Tetracycline Repressor, domain 2"/>
    <property type="match status" value="1"/>
</dbReference>
<dbReference type="RefSeq" id="WP_192843085.1">
    <property type="nucleotide sequence ID" value="NZ_BBWR01000018.1"/>
</dbReference>
<keyword evidence="1" id="KW-0805">Transcription regulation</keyword>
<dbReference type="PANTHER" id="PTHR47506">
    <property type="entry name" value="TRANSCRIPTIONAL REGULATORY PROTEIN"/>
    <property type="match status" value="1"/>
</dbReference>
<evidence type="ECO:0000259" key="5">
    <source>
        <dbReference type="PROSITE" id="PS50977"/>
    </source>
</evidence>
<organism evidence="6">
    <name type="scientific">Aureimonas frigidaquae</name>
    <dbReference type="NCBI Taxonomy" id="424757"/>
    <lineage>
        <taxon>Bacteria</taxon>
        <taxon>Pseudomonadati</taxon>
        <taxon>Pseudomonadota</taxon>
        <taxon>Alphaproteobacteria</taxon>
        <taxon>Hyphomicrobiales</taxon>
        <taxon>Aurantimonadaceae</taxon>
        <taxon>Aureimonas</taxon>
    </lineage>
</organism>
<evidence type="ECO:0000256" key="1">
    <source>
        <dbReference type="ARBA" id="ARBA00023015"/>
    </source>
</evidence>
<sequence length="187" mass="20329">MSDKKQQIIETAYRLFRAHGYHAVGIDRIIAEAGVAKMTMYRHFPTKDALIVAALAMRQKRFEAELDAAERAGAGVDKALDAIVDWYRDWFDSPDFHGCAFAHALAEFGDAAHAVHQAAAAQKAAFRQRLEGILRRSFPAPAAGDRAAVLAMLFEGAALQAQIVGPERASDMLRLGVWSIVPPGDAA</sequence>
<dbReference type="AlphaFoldDB" id="A0A0P0Z4B4"/>
<dbReference type="SUPFAM" id="SSF48498">
    <property type="entry name" value="Tetracyclin repressor-like, C-terminal domain"/>
    <property type="match status" value="1"/>
</dbReference>
<feature type="DNA-binding region" description="H-T-H motif" evidence="4">
    <location>
        <begin position="25"/>
        <end position="44"/>
    </location>
</feature>
<dbReference type="PRINTS" id="PR00455">
    <property type="entry name" value="HTHTETR"/>
</dbReference>
<dbReference type="PROSITE" id="PS50977">
    <property type="entry name" value="HTH_TETR_2"/>
    <property type="match status" value="1"/>
</dbReference>
<keyword evidence="3" id="KW-0804">Transcription</keyword>
<dbReference type="EMBL" id="LC066377">
    <property type="protein sequence ID" value="BAT28934.1"/>
    <property type="molecule type" value="Genomic_DNA"/>
</dbReference>
<protein>
    <submittedName>
        <fullName evidence="6">Transcriptional regulator</fullName>
    </submittedName>
</protein>
<evidence type="ECO:0000313" key="6">
    <source>
        <dbReference type="EMBL" id="BAT28934.1"/>
    </source>
</evidence>
<proteinExistence type="predicted"/>
<dbReference type="InterPro" id="IPR036271">
    <property type="entry name" value="Tet_transcr_reg_TetR-rel_C_sf"/>
</dbReference>
<dbReference type="InterPro" id="IPR011075">
    <property type="entry name" value="TetR_C"/>
</dbReference>
<dbReference type="InterPro" id="IPR001647">
    <property type="entry name" value="HTH_TetR"/>
</dbReference>
<reference evidence="6" key="1">
    <citation type="journal article" date="2015" name="Proc. Natl. Acad. Sci. U.S.A.">
        <title>Bacterial clade with the ribosomal RNA operon on a small plasmid rather than the chromosome.</title>
        <authorList>
            <person name="Anda M."/>
            <person name="Ohtsubo Y."/>
            <person name="Okubo T."/>
            <person name="Sugawara M."/>
            <person name="Nagata Y."/>
            <person name="Tsuda M."/>
            <person name="Minamisawa K."/>
            <person name="Mitsui H."/>
        </authorList>
    </citation>
    <scope>NUCLEOTIDE SEQUENCE</scope>
    <source>
        <strain evidence="6">JCM 14755</strain>
    </source>
</reference>